<evidence type="ECO:0000256" key="5">
    <source>
        <dbReference type="ARBA" id="ARBA00022968"/>
    </source>
</evidence>
<dbReference type="Pfam" id="PF10215">
    <property type="entry name" value="Ost4"/>
    <property type="match status" value="1"/>
</dbReference>
<comment type="subcellular location">
    <subcellularLocation>
        <location evidence="1">Endoplasmic reticulum membrane</location>
        <topology evidence="1">Single-pass type III membrane protein</topology>
    </subcellularLocation>
</comment>
<evidence type="ECO:0000256" key="2">
    <source>
        <dbReference type="ARBA" id="ARBA00007685"/>
    </source>
</evidence>
<sequence length="37" mass="4166">MIQDVQLAIFTSTLGVLPFFLVVLSHYVAISNSRKQE</sequence>
<accession>A0ABM0ICG0</accession>
<evidence type="ECO:0000256" key="4">
    <source>
        <dbReference type="ARBA" id="ARBA00022824"/>
    </source>
</evidence>
<keyword evidence="9" id="KW-1185">Reference proteome</keyword>
<evidence type="ECO:0000313" key="10">
    <source>
        <dbReference type="RefSeq" id="XP_004696918.1"/>
    </source>
</evidence>
<proteinExistence type="inferred from homology"/>
<organism evidence="9 10">
    <name type="scientific">Echinops telfairi</name>
    <name type="common">Lesser hedgehog tenrec</name>
    <dbReference type="NCBI Taxonomy" id="9371"/>
    <lineage>
        <taxon>Eukaryota</taxon>
        <taxon>Metazoa</taxon>
        <taxon>Chordata</taxon>
        <taxon>Craniata</taxon>
        <taxon>Vertebrata</taxon>
        <taxon>Euteleostomi</taxon>
        <taxon>Mammalia</taxon>
        <taxon>Eutheria</taxon>
        <taxon>Afrotheria</taxon>
        <taxon>Tenrecidae</taxon>
        <taxon>Tenrecinae</taxon>
        <taxon>Echinops</taxon>
    </lineage>
</organism>
<feature type="transmembrane region" description="Helical" evidence="8">
    <location>
        <begin position="6"/>
        <end position="30"/>
    </location>
</feature>
<dbReference type="InterPro" id="IPR018943">
    <property type="entry name" value="Oligosaccaryltransferase"/>
</dbReference>
<dbReference type="RefSeq" id="XP_004696918.1">
    <property type="nucleotide sequence ID" value="XM_004696861.1"/>
</dbReference>
<evidence type="ECO:0000256" key="6">
    <source>
        <dbReference type="ARBA" id="ARBA00022989"/>
    </source>
</evidence>
<name>A0ABM0ICG0_ECHTE</name>
<evidence type="ECO:0000256" key="1">
    <source>
        <dbReference type="ARBA" id="ARBA00004643"/>
    </source>
</evidence>
<evidence type="ECO:0000313" key="9">
    <source>
        <dbReference type="Proteomes" id="UP000694863"/>
    </source>
</evidence>
<dbReference type="Proteomes" id="UP000694863">
    <property type="component" value="Unplaced"/>
</dbReference>
<gene>
    <name evidence="10" type="primary">LOC101659358</name>
</gene>
<comment type="similarity">
    <text evidence="2">Belongs to the OST4 family.</text>
</comment>
<dbReference type="SUPFAM" id="SSF103464">
    <property type="entry name" value="Oligosaccharyltransferase subunit ost4p"/>
    <property type="match status" value="1"/>
</dbReference>
<dbReference type="GeneID" id="101659358"/>
<evidence type="ECO:0000256" key="3">
    <source>
        <dbReference type="ARBA" id="ARBA00022692"/>
    </source>
</evidence>
<evidence type="ECO:0000256" key="7">
    <source>
        <dbReference type="ARBA" id="ARBA00023136"/>
    </source>
</evidence>
<protein>
    <submittedName>
        <fullName evidence="10">Dolichyl-diphosphooligosaccharide--protein glycosyltransferase subunit 4-like</fullName>
    </submittedName>
</protein>
<dbReference type="InterPro" id="IPR036330">
    <property type="entry name" value="Ost4p_sf"/>
</dbReference>
<keyword evidence="3 8" id="KW-0812">Transmembrane</keyword>
<keyword evidence="4" id="KW-0256">Endoplasmic reticulum</keyword>
<keyword evidence="6 8" id="KW-1133">Transmembrane helix</keyword>
<evidence type="ECO:0000256" key="8">
    <source>
        <dbReference type="SAM" id="Phobius"/>
    </source>
</evidence>
<keyword evidence="5" id="KW-0735">Signal-anchor</keyword>
<keyword evidence="7 8" id="KW-0472">Membrane</keyword>
<reference evidence="10" key="1">
    <citation type="submission" date="2025-08" db="UniProtKB">
        <authorList>
            <consortium name="RefSeq"/>
        </authorList>
    </citation>
    <scope>IDENTIFICATION</scope>
</reference>